<dbReference type="EMBL" id="MWDB01000064">
    <property type="protein sequence ID" value="OQB39952.1"/>
    <property type="molecule type" value="Genomic_DNA"/>
</dbReference>
<dbReference type="Proteomes" id="UP000485621">
    <property type="component" value="Unassembled WGS sequence"/>
</dbReference>
<reference evidence="1" key="1">
    <citation type="submission" date="2017-02" db="EMBL/GenBank/DDBJ databases">
        <title>Delving into the versatile metabolic prowess of the omnipresent phylum Bacteroidetes.</title>
        <authorList>
            <person name="Nobu M.K."/>
            <person name="Mei R."/>
            <person name="Narihiro T."/>
            <person name="Kuroda K."/>
            <person name="Liu W.-T."/>
        </authorList>
    </citation>
    <scope>NUCLEOTIDE SEQUENCE</scope>
    <source>
        <strain evidence="1">ADurb.Bin160</strain>
    </source>
</reference>
<dbReference type="AlphaFoldDB" id="A0A1V5ZIQ0"/>
<sequence length="93" mass="9905">MADASDITTSINTAKADLPSTAININYGTPYPVANSVVTLNAGDPIADTQTAINTMNTALNGLNTLPNQINTLRTRLEGNHRILNDILDIQNI</sequence>
<protein>
    <submittedName>
        <fullName evidence="1">Uncharacterized protein</fullName>
    </submittedName>
</protein>
<name>A0A1V5ZIQ0_9BACT</name>
<comment type="caution">
    <text evidence="1">The sequence shown here is derived from an EMBL/GenBank/DDBJ whole genome shotgun (WGS) entry which is preliminary data.</text>
</comment>
<gene>
    <name evidence="1" type="ORF">BWY04_01483</name>
</gene>
<evidence type="ECO:0000313" key="1">
    <source>
        <dbReference type="EMBL" id="OQB39952.1"/>
    </source>
</evidence>
<organism evidence="1">
    <name type="scientific">candidate division CPR1 bacterium ADurb.Bin160</name>
    <dbReference type="NCBI Taxonomy" id="1852826"/>
    <lineage>
        <taxon>Bacteria</taxon>
        <taxon>candidate division CPR1</taxon>
    </lineage>
</organism>
<proteinExistence type="predicted"/>
<accession>A0A1V5ZIQ0</accession>